<dbReference type="EMBL" id="UINC01030867">
    <property type="protein sequence ID" value="SVB15955.1"/>
    <property type="molecule type" value="Genomic_DNA"/>
</dbReference>
<evidence type="ECO:0000313" key="1">
    <source>
        <dbReference type="EMBL" id="SVB15955.1"/>
    </source>
</evidence>
<feature type="non-terminal residue" evidence="1">
    <location>
        <position position="1"/>
    </location>
</feature>
<organism evidence="1">
    <name type="scientific">marine metagenome</name>
    <dbReference type="NCBI Taxonomy" id="408172"/>
    <lineage>
        <taxon>unclassified sequences</taxon>
        <taxon>metagenomes</taxon>
        <taxon>ecological metagenomes</taxon>
    </lineage>
</organism>
<name>A0A382BQ87_9ZZZZ</name>
<dbReference type="AlphaFoldDB" id="A0A382BQ87"/>
<proteinExistence type="predicted"/>
<sequence>VYVYRRKRETDQGEEIQHLFFVGSVRTSPLHDKLKAVADADGGGLNLDSMDGTARVD</sequence>
<protein>
    <submittedName>
        <fullName evidence="1">Uncharacterized protein</fullName>
    </submittedName>
</protein>
<gene>
    <name evidence="1" type="ORF">METZ01_LOCUS168809</name>
</gene>
<accession>A0A382BQ87</accession>
<reference evidence="1" key="1">
    <citation type="submission" date="2018-05" db="EMBL/GenBank/DDBJ databases">
        <authorList>
            <person name="Lanie J.A."/>
            <person name="Ng W.-L."/>
            <person name="Kazmierczak K.M."/>
            <person name="Andrzejewski T.M."/>
            <person name="Davidsen T.M."/>
            <person name="Wayne K.J."/>
            <person name="Tettelin H."/>
            <person name="Glass J.I."/>
            <person name="Rusch D."/>
            <person name="Podicherti R."/>
            <person name="Tsui H.-C.T."/>
            <person name="Winkler M.E."/>
        </authorList>
    </citation>
    <scope>NUCLEOTIDE SEQUENCE</scope>
</reference>